<evidence type="ECO:0000313" key="2">
    <source>
        <dbReference type="Proteomes" id="UP000663840"/>
    </source>
</evidence>
<evidence type="ECO:0000313" key="1">
    <source>
        <dbReference type="EMBL" id="CAE6423915.1"/>
    </source>
</evidence>
<comment type="caution">
    <text evidence="1">The sequence shown here is derived from an EMBL/GenBank/DDBJ whole genome shotgun (WGS) entry which is preliminary data.</text>
</comment>
<reference evidence="1" key="1">
    <citation type="submission" date="2021-01" db="EMBL/GenBank/DDBJ databases">
        <authorList>
            <person name="Kaushik A."/>
        </authorList>
    </citation>
    <scope>NUCLEOTIDE SEQUENCE</scope>
    <source>
        <strain evidence="1">AG1-1A</strain>
    </source>
</reference>
<sequence length="210" mass="22845">TSQVYRHAELFGYLTGVGVELATPFTQLDSTTNLSKITSKPIAMADINACIIKAINQHRQSDSVYFSSRDKLASWDFCLLLRIVSCTVVDSVASPPDLRMCGAHLAGHIELFTALESAYLSKSFADLVHHPSVIALVTTAKEAEDDTYMEPSGPRAKSSSNGSLQTAFEEPYLGVAHTRFIAALEHYSSYGDNKKPYMKSISVIQSSGMG</sequence>
<feature type="non-terminal residue" evidence="1">
    <location>
        <position position="1"/>
    </location>
</feature>
<organism evidence="1 2">
    <name type="scientific">Rhizoctonia solani</name>
    <dbReference type="NCBI Taxonomy" id="456999"/>
    <lineage>
        <taxon>Eukaryota</taxon>
        <taxon>Fungi</taxon>
        <taxon>Dikarya</taxon>
        <taxon>Basidiomycota</taxon>
        <taxon>Agaricomycotina</taxon>
        <taxon>Agaricomycetes</taxon>
        <taxon>Cantharellales</taxon>
        <taxon>Ceratobasidiaceae</taxon>
        <taxon>Rhizoctonia</taxon>
    </lineage>
</organism>
<protein>
    <submittedName>
        <fullName evidence="1">Uncharacterized protein</fullName>
    </submittedName>
</protein>
<dbReference type="AlphaFoldDB" id="A0A8H2XH98"/>
<dbReference type="Proteomes" id="UP000663840">
    <property type="component" value="Unassembled WGS sequence"/>
</dbReference>
<feature type="non-terminal residue" evidence="1">
    <location>
        <position position="210"/>
    </location>
</feature>
<accession>A0A8H2XH98</accession>
<proteinExistence type="predicted"/>
<dbReference type="EMBL" id="CAJMWR010001365">
    <property type="protein sequence ID" value="CAE6423915.1"/>
    <property type="molecule type" value="Genomic_DNA"/>
</dbReference>
<name>A0A8H2XH98_9AGAM</name>
<gene>
    <name evidence="1" type="ORF">RDB_LOCUS57804</name>
</gene>